<evidence type="ECO:0000313" key="3">
    <source>
        <dbReference type="Proteomes" id="UP000790580"/>
    </source>
</evidence>
<keyword evidence="3" id="KW-1185">Reference proteome</keyword>
<feature type="domain" description="Metallo-beta-lactamase" evidence="1">
    <location>
        <begin position="25"/>
        <end position="233"/>
    </location>
</feature>
<dbReference type="PANTHER" id="PTHR42951:SF22">
    <property type="entry name" value="METALLO BETA-LACTAMASE SUPERFAMILY LIPOPROTEIN"/>
    <property type="match status" value="1"/>
</dbReference>
<dbReference type="PANTHER" id="PTHR42951">
    <property type="entry name" value="METALLO-BETA-LACTAMASE DOMAIN-CONTAINING"/>
    <property type="match status" value="1"/>
</dbReference>
<gene>
    <name evidence="2" type="ORF">KS407_20915</name>
</gene>
<comment type="caution">
    <text evidence="2">The sequence shown here is derived from an EMBL/GenBank/DDBJ whole genome shotgun (WGS) entry which is preliminary data.</text>
</comment>
<dbReference type="InterPro" id="IPR050855">
    <property type="entry name" value="NDM-1-like"/>
</dbReference>
<protein>
    <submittedName>
        <fullName evidence="2">MBL fold metallo-hydrolase</fullName>
    </submittedName>
</protein>
<dbReference type="InterPro" id="IPR001279">
    <property type="entry name" value="Metallo-B-lactamas"/>
</dbReference>
<dbReference type="Gene3D" id="3.60.15.10">
    <property type="entry name" value="Ribonuclease Z/Hydroxyacylglutathione hydrolase-like"/>
    <property type="match status" value="1"/>
</dbReference>
<dbReference type="RefSeq" id="WP_088075143.1">
    <property type="nucleotide sequence ID" value="NZ_JAHQCR010000088.1"/>
</dbReference>
<dbReference type="SUPFAM" id="SSF56281">
    <property type="entry name" value="Metallo-hydrolase/oxidoreductase"/>
    <property type="match status" value="1"/>
</dbReference>
<dbReference type="SMART" id="SM00849">
    <property type="entry name" value="Lactamase_B"/>
    <property type="match status" value="1"/>
</dbReference>
<dbReference type="InterPro" id="IPR036866">
    <property type="entry name" value="RibonucZ/Hydroxyglut_hydro"/>
</dbReference>
<evidence type="ECO:0000313" key="2">
    <source>
        <dbReference type="EMBL" id="MBU9723886.1"/>
    </source>
</evidence>
<dbReference type="CDD" id="cd07726">
    <property type="entry name" value="ST1585-like_MBL-fold"/>
    <property type="match status" value="1"/>
</dbReference>
<organism evidence="2 3">
    <name type="scientific">Evansella alkalicola</name>
    <dbReference type="NCBI Taxonomy" id="745819"/>
    <lineage>
        <taxon>Bacteria</taxon>
        <taxon>Bacillati</taxon>
        <taxon>Bacillota</taxon>
        <taxon>Bacilli</taxon>
        <taxon>Bacillales</taxon>
        <taxon>Bacillaceae</taxon>
        <taxon>Evansella</taxon>
    </lineage>
</organism>
<proteinExistence type="predicted"/>
<reference evidence="2 3" key="1">
    <citation type="submission" date="2021-06" db="EMBL/GenBank/DDBJ databases">
        <title>Bacillus sp. RD4P76, an endophyte from a halophyte.</title>
        <authorList>
            <person name="Sun J.-Q."/>
        </authorList>
    </citation>
    <scope>NUCLEOTIDE SEQUENCE [LARGE SCALE GENOMIC DNA]</scope>
    <source>
        <strain evidence="2 3">JCM 17098</strain>
    </source>
</reference>
<dbReference type="InterPro" id="IPR037482">
    <property type="entry name" value="ST1585_MBL-fold"/>
</dbReference>
<name>A0ABS6K0Q2_9BACI</name>
<dbReference type="EMBL" id="JAHQCR010000088">
    <property type="protein sequence ID" value="MBU9723886.1"/>
    <property type="molecule type" value="Genomic_DNA"/>
</dbReference>
<evidence type="ECO:0000259" key="1">
    <source>
        <dbReference type="SMART" id="SM00849"/>
    </source>
</evidence>
<dbReference type="Pfam" id="PF00753">
    <property type="entry name" value="Lactamase_B"/>
    <property type="match status" value="1"/>
</dbReference>
<sequence>MSQCPLEINKNTFLIDGLDLNTNERTGSYVLDERGSGGEVTIIETGPSISVQQIIKGLERLNIPLNDVKHIIVTHIHLDHAGGAGLLLESCPNANVLVHPRGLRHLHNPSRLIQGAKAVYGDAFDDLFNPIVPIENNKLREMNHLEELQIGPNRKLLFLHTPGHAKHHFTIHDSLTNICYTGDTIGICYQELYRNKINFYLPSTSPNQFDPDEMLQSVDLIESLHPEYIAFGHYGVSTEPAAVFEQIRYWVPIFVSEGRKVFDNGDDWGILKDNLFHRIQNYLQQLGIESTSNIYESIQLDITISAMGIIDYLQRTQK</sequence>
<dbReference type="Proteomes" id="UP000790580">
    <property type="component" value="Unassembled WGS sequence"/>
</dbReference>
<accession>A0ABS6K0Q2</accession>